<organism evidence="1 2">
    <name type="scientific">Vibrio splendidus</name>
    <dbReference type="NCBI Taxonomy" id="29497"/>
    <lineage>
        <taxon>Bacteria</taxon>
        <taxon>Pseudomonadati</taxon>
        <taxon>Pseudomonadota</taxon>
        <taxon>Gammaproteobacteria</taxon>
        <taxon>Vibrionales</taxon>
        <taxon>Vibrionaceae</taxon>
        <taxon>Vibrio</taxon>
    </lineage>
</organism>
<dbReference type="Proteomes" id="UP000244080">
    <property type="component" value="Unassembled WGS sequence"/>
</dbReference>
<accession>A0A2T5E8I6</accession>
<gene>
    <name evidence="1" type="ORF">CWO36_19730</name>
</gene>
<comment type="caution">
    <text evidence="1">The sequence shown here is derived from an EMBL/GenBank/DDBJ whole genome shotgun (WGS) entry which is preliminary data.</text>
</comment>
<evidence type="ECO:0000313" key="2">
    <source>
        <dbReference type="Proteomes" id="UP000244080"/>
    </source>
</evidence>
<proteinExistence type="predicted"/>
<dbReference type="RefSeq" id="WP_017084892.1">
    <property type="nucleotide sequence ID" value="NZ_CAWNZY010000050.1"/>
</dbReference>
<dbReference type="AlphaFoldDB" id="A0A2T5E8I6"/>
<protein>
    <submittedName>
        <fullName evidence="1">Uncharacterized protein</fullName>
    </submittedName>
</protein>
<reference evidence="1 2" key="1">
    <citation type="submission" date="2017-11" db="EMBL/GenBank/DDBJ databases">
        <title>Population delineation of vibrios coincides with oyster pathogenicity.</title>
        <authorList>
            <person name="Bruto M."/>
            <person name="Labreuche Y."/>
            <person name="James A."/>
            <person name="Piel D."/>
            <person name="Chenivesse S."/>
            <person name="Petton B."/>
            <person name="Polz M.F."/>
            <person name="Le Roux F."/>
        </authorList>
    </citation>
    <scope>NUCLEOTIDE SEQUENCE [LARGE SCALE GENOMIC DNA]</scope>
    <source>
        <strain evidence="1 2">1F_55</strain>
    </source>
</reference>
<sequence length="74" mass="8325">MYQTDTASDLPLVRARFTSQIRVFKNKCLEAEELFIERFRNDTYQPENDIDGVITDGVIANGVIADSESTLIGI</sequence>
<dbReference type="EMBL" id="PIGA01000039">
    <property type="protein sequence ID" value="PTP15641.1"/>
    <property type="molecule type" value="Genomic_DNA"/>
</dbReference>
<evidence type="ECO:0000313" key="1">
    <source>
        <dbReference type="EMBL" id="PTP15641.1"/>
    </source>
</evidence>
<name>A0A2T5E8I6_VIBSP</name>